<evidence type="ECO:0000259" key="4">
    <source>
        <dbReference type="Pfam" id="PF25784"/>
    </source>
</evidence>
<name>A0ABN7YHN7_9BURK</name>
<evidence type="ECO:0008006" key="7">
    <source>
        <dbReference type="Google" id="ProtNLM"/>
    </source>
</evidence>
<feature type="domain" description="BigA/YdbA-like N-terminal" evidence="4">
    <location>
        <begin position="173"/>
        <end position="250"/>
    </location>
</feature>
<accession>A0ABN7YHN7</accession>
<protein>
    <recommendedName>
        <fullName evidence="7">Autotransporter domain-containing protein</fullName>
    </recommendedName>
</protein>
<reference evidence="5 6" key="1">
    <citation type="submission" date="2021-08" db="EMBL/GenBank/DDBJ databases">
        <authorList>
            <person name="Peeters C."/>
        </authorList>
    </citation>
    <scope>NUCLEOTIDE SEQUENCE [LARGE SCALE GENOMIC DNA]</scope>
    <source>
        <strain evidence="5 6">LMG 23992</strain>
    </source>
</reference>
<comment type="caution">
    <text evidence="5">The sequence shown here is derived from an EMBL/GenBank/DDBJ whole genome shotgun (WGS) entry which is preliminary data.</text>
</comment>
<feature type="compositionally biased region" description="Pro residues" evidence="1">
    <location>
        <begin position="153"/>
        <end position="167"/>
    </location>
</feature>
<keyword evidence="6" id="KW-1185">Reference proteome</keyword>
<dbReference type="InterPro" id="IPR058035">
    <property type="entry name" value="BigA/YdbA-like_N"/>
</dbReference>
<dbReference type="InterPro" id="IPR024973">
    <property type="entry name" value="ESPR"/>
</dbReference>
<dbReference type="InterPro" id="IPR036709">
    <property type="entry name" value="Autotransporte_beta_dom_sf"/>
</dbReference>
<evidence type="ECO:0000313" key="5">
    <source>
        <dbReference type="EMBL" id="CAG9171595.1"/>
    </source>
</evidence>
<feature type="region of interest" description="Disordered" evidence="1">
    <location>
        <begin position="144"/>
        <end position="168"/>
    </location>
</feature>
<dbReference type="Pfam" id="PF25784">
    <property type="entry name" value="BigA_N"/>
    <property type="match status" value="1"/>
</dbReference>
<dbReference type="RefSeq" id="WP_224079633.1">
    <property type="nucleotide sequence ID" value="NZ_CAJZAI010000004.1"/>
</dbReference>
<feature type="domain" description="ESPR" evidence="2">
    <location>
        <begin position="1"/>
        <end position="47"/>
    </location>
</feature>
<evidence type="ECO:0000313" key="6">
    <source>
        <dbReference type="Proteomes" id="UP000727654"/>
    </source>
</evidence>
<dbReference type="InterPro" id="IPR058034">
    <property type="entry name" value="BigA_beta"/>
</dbReference>
<sequence>MNKTYRVVFNEAIGAWIAVPEIARVRGKVGRVRKALLGTLLAAGFAASGGVVADEALEPEPVDSRRGASVGSGAAPEVAASSVADTGSASADKGASCEPRADELGQPIAGSCDGTSAEALPMPRDLWLAGLVAAGAGLVAVGMSGGDDGVSPTPGPQPDPQPDPMPGPDLGTVTYANGVTVDKASRTLTIQGVSYAYEPYGNGYRLTPLSGGDVTYVDRWTVNTDANTVTIRGQSGDGLFWIFDGAGLFTRATAATTVVKGDGARVHVDAPAAADVRNTAAVIVDGNSTTTEIKAGTTATNGGTGAAIYGDHAAVHIDGRTEASGQGSTGTRVSGNDAAVSMAASAAVRDGGVAMDIRGDRARIDISSTDVHVNDAGSALLRVTGNDAVIALDGTLHVNGGAHGVDVRGDRATLNTSATIHVADMNSVGIDITAGNAGFGDFTRVENTGDINVSLNGTGARIAGGGAAVLIDGNVNVVAARNESGVLQRGDGVLVGGDHNTVRIDGKVSVGNETLGDEEVSASGGMIRGVSVSGQENAVHVTGGIELTSSANIRRNTGSSLIGLEVDNDFNTVQVDGGIKLGLHDPDTGHDLIGILASGDSTVSIRGLSTVDNSGGSLGETQLARAANGARIGLESDSVLKVAIGNEPFAQAQLHGTLQASGEGSLVANAGLIDASDSTILGVLMRAFDHGAVDNAGTIRAQVEGAQEGTFQMANGPGSRAVNRGNLTLSASGTPFSQDGVNIYPLRWDSAAYAQLAEGGAVAVNTADGVIDLHGPGLFGTSASADGTAINQGTIQLDGFIPITDASGSLAGSIAYTTNTSRYRGGGMVAGSTDAGFGNNAQATNTGVINIRNSGFGMLALNGGTVTNAGTINLGADSTTVSDGTPHQLVGMGALYGGIAINAENGVINIATDLGRAFYADADSRIVNRGRINVGPGIDPAVDNSSSVAQTEYNDGSQLSGVGETLTLPGPAGTTLNAGSSVSVTNAGVVDGGSFAVNALGKLTNLASGELRTDVTVWSDGALENLGTMNAAVFLKGNGTFTNANMFDGKIVARGWGNRIANSGSMSSAADAAISLSDDAVLSNAGVVSSDVRAGWRSQFLNESGGVVNLAGEQDILQTEASTVLNRGIINASGASANVSAAMRAMAGGISATGSPGQVINEGTINASGGYGAMATITTAASVRSSLVNKGIIDFEAGGTASQNKAAIRLRNGNYDAYNEAGGVIHVRGDNGIGMLIGEGGTGEAVNRGTINLGVAGQPASHGTGLVGMMLDAPAATAVIRNDTTGVININANDSYAFAITGRAKGQGRIVNLGRVTIGEGVTGSGLIAPGDEGYVSNVDTANTVQDPAPLRSAVRRYTVGTSANGTAGTMRVNYADLVDVNVDTGFAAGTGSRVVSFDGVFQGQDIAGAENIRSASPVWTASGSKDSAGNVNVTMTKNAYQDIVTDVALKQAAAALEAGYAGNTMFGSLNLGSVNEVTNGIRQLTGQGFGTAMNQARVLSHRFGVLADSVREGPGGIGFNLVTRGSPGSRLAGSEYDMAVLASRFDMGGAGKLALRYGVANLLNLDRNSRATTRHGLSGVSQFAGMQYSKPLGAGFELTGDLQFEQHRLESTRALNYGSVRETATSRNGQDKTLVNLQAGKPMAMSRGFSFTPSLGMEMRRTRDHAVAEHGAGLYNLDVTGASTTAVDAVAGMKLGFANDRGLTASLSVHGGPNLGYAGGHRYASLAGAPDARFRLPESSGRARFNYKGRFNVGYATALSTVSLDGYMAEQDRTRDYGVMLNVSRYF</sequence>
<organism evidence="5 6">
    <name type="scientific">Cupriavidus laharis</name>
    <dbReference type="NCBI Taxonomy" id="151654"/>
    <lineage>
        <taxon>Bacteria</taxon>
        <taxon>Pseudomonadati</taxon>
        <taxon>Pseudomonadota</taxon>
        <taxon>Betaproteobacteria</taxon>
        <taxon>Burkholderiales</taxon>
        <taxon>Burkholderiaceae</taxon>
        <taxon>Cupriavidus</taxon>
    </lineage>
</organism>
<proteinExistence type="predicted"/>
<evidence type="ECO:0000256" key="1">
    <source>
        <dbReference type="SAM" id="MobiDB-lite"/>
    </source>
</evidence>
<dbReference type="Proteomes" id="UP000727654">
    <property type="component" value="Unassembled WGS sequence"/>
</dbReference>
<feature type="region of interest" description="Disordered" evidence="1">
    <location>
        <begin position="59"/>
        <end position="110"/>
    </location>
</feature>
<dbReference type="Pfam" id="PF25783">
    <property type="entry name" value="BigA_beta"/>
    <property type="match status" value="1"/>
</dbReference>
<feature type="domain" description="Putative surface-exposed virulence protein BigA beta-sandwich" evidence="3">
    <location>
        <begin position="1358"/>
        <end position="1440"/>
    </location>
</feature>
<dbReference type="Pfam" id="PF13018">
    <property type="entry name" value="ESPR"/>
    <property type="match status" value="1"/>
</dbReference>
<dbReference type="SUPFAM" id="SSF103515">
    <property type="entry name" value="Autotransporter"/>
    <property type="match status" value="1"/>
</dbReference>
<evidence type="ECO:0000259" key="2">
    <source>
        <dbReference type="Pfam" id="PF13018"/>
    </source>
</evidence>
<gene>
    <name evidence="5" type="ORF">LMG23992_01986</name>
</gene>
<dbReference type="EMBL" id="CAJZAI010000004">
    <property type="protein sequence ID" value="CAG9171595.1"/>
    <property type="molecule type" value="Genomic_DNA"/>
</dbReference>
<evidence type="ECO:0000259" key="3">
    <source>
        <dbReference type="Pfam" id="PF25783"/>
    </source>
</evidence>